<evidence type="ECO:0000313" key="2">
    <source>
        <dbReference type="EMBL" id="SHH54019.1"/>
    </source>
</evidence>
<dbReference type="RefSeq" id="WP_072830097.1">
    <property type="nucleotide sequence ID" value="NZ_FQXP01000003.1"/>
</dbReference>
<dbReference type="Pfam" id="PF06094">
    <property type="entry name" value="GGACT"/>
    <property type="match status" value="1"/>
</dbReference>
<dbReference type="SUPFAM" id="SSF110857">
    <property type="entry name" value="Gamma-glutamyl cyclotransferase-like"/>
    <property type="match status" value="1"/>
</dbReference>
<proteinExistence type="predicted"/>
<dbReference type="InterPro" id="IPR009288">
    <property type="entry name" value="AIG2-like_dom"/>
</dbReference>
<keyword evidence="2" id="KW-0808">Transferase</keyword>
<accession>A0A1M5TTI1</accession>
<protein>
    <submittedName>
        <fullName evidence="2">Uncharacterized conserved protein YtfP, gamma-glutamylcyclotransferase (GGCT)/AIG2-like family</fullName>
    </submittedName>
</protein>
<reference evidence="2 3" key="1">
    <citation type="submission" date="2016-11" db="EMBL/GenBank/DDBJ databases">
        <authorList>
            <person name="Jaros S."/>
            <person name="Januszkiewicz K."/>
            <person name="Wedrychowicz H."/>
        </authorList>
    </citation>
    <scope>NUCLEOTIDE SEQUENCE [LARGE SCALE GENOMIC DNA]</scope>
    <source>
        <strain evidence="2 3">DSM 3089</strain>
    </source>
</reference>
<evidence type="ECO:0000259" key="1">
    <source>
        <dbReference type="Pfam" id="PF06094"/>
    </source>
</evidence>
<dbReference type="InterPro" id="IPR013024">
    <property type="entry name" value="GGCT-like"/>
</dbReference>
<dbReference type="InterPro" id="IPR036568">
    <property type="entry name" value="GGCT-like_sf"/>
</dbReference>
<dbReference type="Proteomes" id="UP000184526">
    <property type="component" value="Unassembled WGS sequence"/>
</dbReference>
<dbReference type="STRING" id="1121306.SAMN02745196_00710"/>
<dbReference type="Gene3D" id="3.10.490.10">
    <property type="entry name" value="Gamma-glutamyl cyclotransferase-like"/>
    <property type="match status" value="1"/>
</dbReference>
<organism evidence="2 3">
    <name type="scientific">Clostridium collagenovorans DSM 3089</name>
    <dbReference type="NCBI Taxonomy" id="1121306"/>
    <lineage>
        <taxon>Bacteria</taxon>
        <taxon>Bacillati</taxon>
        <taxon>Bacillota</taxon>
        <taxon>Clostridia</taxon>
        <taxon>Eubacteriales</taxon>
        <taxon>Clostridiaceae</taxon>
        <taxon>Clostridium</taxon>
    </lineage>
</organism>
<dbReference type="GO" id="GO:0016740">
    <property type="term" value="F:transferase activity"/>
    <property type="evidence" value="ECO:0007669"/>
    <property type="project" value="UniProtKB-KW"/>
</dbReference>
<keyword evidence="3" id="KW-1185">Reference proteome</keyword>
<name>A0A1M5TTI1_9CLOT</name>
<dbReference type="CDD" id="cd06661">
    <property type="entry name" value="GGCT_like"/>
    <property type="match status" value="1"/>
</dbReference>
<evidence type="ECO:0000313" key="3">
    <source>
        <dbReference type="Proteomes" id="UP000184526"/>
    </source>
</evidence>
<dbReference type="EMBL" id="FQXP01000003">
    <property type="protein sequence ID" value="SHH54019.1"/>
    <property type="molecule type" value="Genomic_DNA"/>
</dbReference>
<dbReference type="AlphaFoldDB" id="A0A1M5TTI1"/>
<feature type="domain" description="Gamma-glutamylcyclotransferase AIG2-like" evidence="1">
    <location>
        <begin position="12"/>
        <end position="139"/>
    </location>
</feature>
<sequence>MLNKDLNKERKIFVYGSLMEGFFNYKKYLEGNILSKEKGIIKGKLYDMPLKGYPAVIKGTDVVHGELYALKDFNKNLEALDKMENYFSEGNHNNEYNRIVVSVTLESGEKEDAYMYFYNLKDSNDFENNAIYVSNGDWREHKNNLS</sequence>
<gene>
    <name evidence="2" type="ORF">SAMN02745196_00710</name>
</gene>